<accession>A0ABU3R0Q6</accession>
<comment type="caution">
    <text evidence="5">The sequence shown here is derived from an EMBL/GenBank/DDBJ whole genome shotgun (WGS) entry which is preliminary data.</text>
</comment>
<comment type="subcellular location">
    <subcellularLocation>
        <location evidence="1">Cell envelope</location>
    </subcellularLocation>
</comment>
<dbReference type="EMBL" id="JAWCUA010000007">
    <property type="protein sequence ID" value="MDU0113263.1"/>
    <property type="molecule type" value="Genomic_DNA"/>
</dbReference>
<evidence type="ECO:0000313" key="6">
    <source>
        <dbReference type="Proteomes" id="UP001257914"/>
    </source>
</evidence>
<evidence type="ECO:0000256" key="1">
    <source>
        <dbReference type="ARBA" id="ARBA00004196"/>
    </source>
</evidence>
<gene>
    <name evidence="5" type="ORF">RT723_09705</name>
</gene>
<dbReference type="InterPro" id="IPR058636">
    <property type="entry name" value="Beta-barrel_YknX"/>
</dbReference>
<evidence type="ECO:0000313" key="5">
    <source>
        <dbReference type="EMBL" id="MDU0113263.1"/>
    </source>
</evidence>
<dbReference type="PANTHER" id="PTHR32347">
    <property type="entry name" value="EFFLUX SYSTEM COMPONENT YKNX-RELATED"/>
    <property type="match status" value="1"/>
</dbReference>
<dbReference type="RefSeq" id="WP_315946872.1">
    <property type="nucleotide sequence ID" value="NZ_JAWCUA010000007.1"/>
</dbReference>
<evidence type="ECO:0000259" key="4">
    <source>
        <dbReference type="Pfam" id="PF25990"/>
    </source>
</evidence>
<evidence type="ECO:0000256" key="3">
    <source>
        <dbReference type="SAM" id="Coils"/>
    </source>
</evidence>
<keyword evidence="6" id="KW-1185">Reference proteome</keyword>
<dbReference type="Proteomes" id="UP001257914">
    <property type="component" value="Unassembled WGS sequence"/>
</dbReference>
<reference evidence="5 6" key="1">
    <citation type="submission" date="2023-10" db="EMBL/GenBank/DDBJ databases">
        <title>Psychrosphaera aquimaarina strain SW33 isolated from seawater.</title>
        <authorList>
            <person name="Bayburt H."/>
            <person name="Kim J.M."/>
            <person name="Choi B.J."/>
            <person name="Jeon C.O."/>
        </authorList>
    </citation>
    <scope>NUCLEOTIDE SEQUENCE [LARGE SCALE GENOMIC DNA]</scope>
    <source>
        <strain evidence="5 6">KCTC 52743</strain>
    </source>
</reference>
<feature type="coiled-coil region" evidence="3">
    <location>
        <begin position="65"/>
        <end position="122"/>
    </location>
</feature>
<dbReference type="Pfam" id="PF25990">
    <property type="entry name" value="Beta-barrel_YknX"/>
    <property type="match status" value="1"/>
</dbReference>
<organism evidence="5 6">
    <name type="scientific">Psychrosphaera aquimarina</name>
    <dbReference type="NCBI Taxonomy" id="2044854"/>
    <lineage>
        <taxon>Bacteria</taxon>
        <taxon>Pseudomonadati</taxon>
        <taxon>Pseudomonadota</taxon>
        <taxon>Gammaproteobacteria</taxon>
        <taxon>Alteromonadales</taxon>
        <taxon>Pseudoalteromonadaceae</taxon>
        <taxon>Psychrosphaera</taxon>
    </lineage>
</organism>
<dbReference type="Gene3D" id="2.40.30.170">
    <property type="match status" value="1"/>
</dbReference>
<sequence length="312" mass="35040">MSLFPFLAFANSPILITGQITSAKQQVITAPKTSRWQIQVQWMLEEGKVAQEGDLVTVFDSGSIQTQIQQDEERLESELLVLEKQTLDLEQAVIEAKGNLDVALLEVEKARIEAEITSAEVSQYDKGQYQVTLERALFNKIKAEQTYEVKKQEQITGLEKQNIEILKLKENISYQQAMLEKVAVKAKFSGPVTHMMHPWNGQKIAPGSMVQASMNVMLVQGQDSFEVEAWLHEIDANKVALGDKATLTLDAFSESSYSGKVSYVASQSEKKEEWSDSAYYLIKITFDKQPEQTLLPGMSVRVLVNKETANDK</sequence>
<keyword evidence="2 3" id="KW-0175">Coiled coil</keyword>
<proteinExistence type="predicted"/>
<feature type="domain" description="YknX-like beta-barrel" evidence="4">
    <location>
        <begin position="225"/>
        <end position="302"/>
    </location>
</feature>
<name>A0ABU3R0Q6_9GAMM</name>
<dbReference type="InterPro" id="IPR050465">
    <property type="entry name" value="UPF0194_transport"/>
</dbReference>
<protein>
    <submittedName>
        <fullName evidence="5">HlyD family efflux transporter periplasmic adaptor subunit</fullName>
    </submittedName>
</protein>
<evidence type="ECO:0000256" key="2">
    <source>
        <dbReference type="ARBA" id="ARBA00023054"/>
    </source>
</evidence>